<evidence type="ECO:0000259" key="1">
    <source>
        <dbReference type="PROSITE" id="PS50819"/>
    </source>
</evidence>
<sequence>MSASKNRKCLLESEEVIRLYKDGKSTSEIAELAGVTAGSIRNILSKHDVEMRPRGSWKRKYSLNEDYFKMWTPNMAYILGFILADGTIAKGTQSVIIAQKETEILERIKNEFKTVQPLYKNEKTGVFLLNLNSKILKKDLIELHGVTSKKSLTIDFPDVPEEYMAHFIRGYFDGDGNIYSRGYMVSFVGSSLTFMEKLKEVFNKVGFDPYLVQKDKHVRLYISGRKTIKLFYEYIYNCSDIHLKRKFDLFPDKNLDAAELTDAPLKVNKKAVQDRKQKFIEAYRRLNSLDEACNFCGISKATYTRWIKKDKNFKDQL</sequence>
<dbReference type="InterPro" id="IPR045745">
    <property type="entry name" value="HTH_58_Actinobacteria-type"/>
</dbReference>
<dbReference type="Pfam" id="PF19575">
    <property type="entry name" value="HTH_58"/>
    <property type="match status" value="1"/>
</dbReference>
<dbReference type="Pfam" id="PF14528">
    <property type="entry name" value="LAGLIDADG_3"/>
    <property type="match status" value="2"/>
</dbReference>
<accession>A0A084H468</accession>
<gene>
    <name evidence="2" type="ORF">GS18_0205525</name>
</gene>
<dbReference type="GO" id="GO:0004519">
    <property type="term" value="F:endonuclease activity"/>
    <property type="evidence" value="ECO:0007669"/>
    <property type="project" value="InterPro"/>
</dbReference>
<dbReference type="SUPFAM" id="SSF55608">
    <property type="entry name" value="Homing endonucleases"/>
    <property type="match status" value="2"/>
</dbReference>
<dbReference type="RefSeq" id="WP_029565685.1">
    <property type="nucleotide sequence ID" value="NZ_JNVC02000001.1"/>
</dbReference>
<feature type="domain" description="DOD-type homing endonuclease" evidence="1">
    <location>
        <begin position="78"/>
        <end position="207"/>
    </location>
</feature>
<dbReference type="AlphaFoldDB" id="A0A084H468"/>
<evidence type="ECO:0000313" key="3">
    <source>
        <dbReference type="Proteomes" id="UP000028549"/>
    </source>
</evidence>
<dbReference type="STRING" id="246786.GS18_0205525"/>
<reference evidence="2 3" key="1">
    <citation type="journal article" date="2005" name="Int. J. Syst. Evol. Microbiol.">
        <title>Bacillus cibi sp. nov., isolated from jeotgal, a traditional Korean fermented seafood.</title>
        <authorList>
            <person name="Yoon J.H."/>
            <person name="Lee C.H."/>
            <person name="Oh T.K."/>
        </authorList>
    </citation>
    <scope>NUCLEOTIDE SEQUENCE [LARGE SCALE GENOMIC DNA]</scope>
    <source>
        <strain evidence="2 3">DSM 16189</strain>
    </source>
</reference>
<dbReference type="EMBL" id="JNVC02000001">
    <property type="protein sequence ID" value="KEZ54380.1"/>
    <property type="molecule type" value="Genomic_DNA"/>
</dbReference>
<organism evidence="2 3">
    <name type="scientific">Metabacillus indicus</name>
    <name type="common">Bacillus indicus</name>
    <dbReference type="NCBI Taxonomy" id="246786"/>
    <lineage>
        <taxon>Bacteria</taxon>
        <taxon>Bacillati</taxon>
        <taxon>Bacillota</taxon>
        <taxon>Bacilli</taxon>
        <taxon>Bacillales</taxon>
        <taxon>Bacillaceae</taxon>
        <taxon>Metabacillus</taxon>
    </lineage>
</organism>
<protein>
    <recommendedName>
        <fullName evidence="1">DOD-type homing endonuclease domain-containing protein</fullName>
    </recommendedName>
</protein>
<proteinExistence type="predicted"/>
<comment type="caution">
    <text evidence="2">The sequence shown here is derived from an EMBL/GenBank/DDBJ whole genome shotgun (WGS) entry which is preliminary data.</text>
</comment>
<dbReference type="Proteomes" id="UP000028549">
    <property type="component" value="Unassembled WGS sequence"/>
</dbReference>
<dbReference type="PROSITE" id="PS50819">
    <property type="entry name" value="INTEIN_ENDONUCLEASE"/>
    <property type="match status" value="1"/>
</dbReference>
<dbReference type="InterPro" id="IPR027434">
    <property type="entry name" value="Homing_endonucl"/>
</dbReference>
<dbReference type="Gene3D" id="1.10.10.60">
    <property type="entry name" value="Homeodomain-like"/>
    <property type="match status" value="1"/>
</dbReference>
<keyword evidence="3" id="KW-1185">Reference proteome</keyword>
<dbReference type="Gene3D" id="3.10.28.10">
    <property type="entry name" value="Homing endonucleases"/>
    <property type="match status" value="1"/>
</dbReference>
<evidence type="ECO:0000313" key="2">
    <source>
        <dbReference type="EMBL" id="KEZ54380.1"/>
    </source>
</evidence>
<dbReference type="InterPro" id="IPR004042">
    <property type="entry name" value="Intein_endonuc_central"/>
</dbReference>
<dbReference type="InterPro" id="IPR004860">
    <property type="entry name" value="LAGLIDADG_dom"/>
</dbReference>
<name>A0A084H468_METID</name>